<dbReference type="RefSeq" id="WP_197012741.1">
    <property type="nucleotide sequence ID" value="NZ_BAABES010000032.1"/>
</dbReference>
<evidence type="ECO:0000256" key="4">
    <source>
        <dbReference type="ARBA" id="ARBA00022475"/>
    </source>
</evidence>
<dbReference type="Proteomes" id="UP000614047">
    <property type="component" value="Unassembled WGS sequence"/>
</dbReference>
<dbReference type="PANTHER" id="PTHR33909:SF1">
    <property type="entry name" value="SEC TRANSLOCON ACCESSORY COMPLEX SUBUNIT YAJC"/>
    <property type="match status" value="1"/>
</dbReference>
<feature type="transmembrane region" description="Helical" evidence="11">
    <location>
        <begin position="15"/>
        <end position="34"/>
    </location>
</feature>
<dbReference type="SMART" id="SM01323">
    <property type="entry name" value="YajC"/>
    <property type="match status" value="1"/>
</dbReference>
<gene>
    <name evidence="12" type="ORF">IW256_004371</name>
</gene>
<evidence type="ECO:0000256" key="5">
    <source>
        <dbReference type="ARBA" id="ARBA00022692"/>
    </source>
</evidence>
<dbReference type="PRINTS" id="PR01853">
    <property type="entry name" value="YAJCTRNLCASE"/>
</dbReference>
<keyword evidence="6" id="KW-0653">Protein transport</keyword>
<accession>A0A931GJY9</accession>
<dbReference type="GO" id="GO:0015031">
    <property type="term" value="P:protein transport"/>
    <property type="evidence" value="ECO:0007669"/>
    <property type="project" value="UniProtKB-KW"/>
</dbReference>
<dbReference type="EMBL" id="JADOUA010000001">
    <property type="protein sequence ID" value="MBG6090258.1"/>
    <property type="molecule type" value="Genomic_DNA"/>
</dbReference>
<feature type="compositionally biased region" description="Basic and acidic residues" evidence="10">
    <location>
        <begin position="120"/>
        <end position="131"/>
    </location>
</feature>
<comment type="caution">
    <text evidence="12">The sequence shown here is derived from an EMBL/GenBank/DDBJ whole genome shotgun (WGS) entry which is preliminary data.</text>
</comment>
<dbReference type="NCBIfam" id="TIGR00739">
    <property type="entry name" value="yajC"/>
    <property type="match status" value="1"/>
</dbReference>
<dbReference type="InterPro" id="IPR003849">
    <property type="entry name" value="Preprotein_translocase_YajC"/>
</dbReference>
<evidence type="ECO:0000256" key="1">
    <source>
        <dbReference type="ARBA" id="ARBA00004162"/>
    </source>
</evidence>
<evidence type="ECO:0000256" key="6">
    <source>
        <dbReference type="ARBA" id="ARBA00022927"/>
    </source>
</evidence>
<reference evidence="12" key="1">
    <citation type="submission" date="2020-11" db="EMBL/GenBank/DDBJ databases">
        <title>Sequencing the genomes of 1000 actinobacteria strains.</title>
        <authorList>
            <person name="Klenk H.-P."/>
        </authorList>
    </citation>
    <scope>NUCLEOTIDE SEQUENCE</scope>
    <source>
        <strain evidence="12">DSM 43175</strain>
    </source>
</reference>
<keyword evidence="8" id="KW-0811">Translocation</keyword>
<name>A0A931GJY9_9ACTN</name>
<evidence type="ECO:0000256" key="11">
    <source>
        <dbReference type="SAM" id="Phobius"/>
    </source>
</evidence>
<feature type="compositionally biased region" description="Acidic residues" evidence="10">
    <location>
        <begin position="100"/>
        <end position="118"/>
    </location>
</feature>
<comment type="subcellular location">
    <subcellularLocation>
        <location evidence="1">Cell membrane</location>
        <topology evidence="1">Single-pass membrane protein</topology>
    </subcellularLocation>
</comment>
<dbReference type="GO" id="GO:0005886">
    <property type="term" value="C:plasma membrane"/>
    <property type="evidence" value="ECO:0007669"/>
    <property type="project" value="UniProtKB-SubCell"/>
</dbReference>
<evidence type="ECO:0000313" key="12">
    <source>
        <dbReference type="EMBL" id="MBG6090258.1"/>
    </source>
</evidence>
<evidence type="ECO:0000313" key="13">
    <source>
        <dbReference type="Proteomes" id="UP000614047"/>
    </source>
</evidence>
<organism evidence="12 13">
    <name type="scientific">Actinomadura viridis</name>
    <dbReference type="NCBI Taxonomy" id="58110"/>
    <lineage>
        <taxon>Bacteria</taxon>
        <taxon>Bacillati</taxon>
        <taxon>Actinomycetota</taxon>
        <taxon>Actinomycetes</taxon>
        <taxon>Streptosporangiales</taxon>
        <taxon>Thermomonosporaceae</taxon>
        <taxon>Actinomadura</taxon>
    </lineage>
</organism>
<protein>
    <submittedName>
        <fullName evidence="12">Preprotein translocase subunit YajC</fullName>
    </submittedName>
</protein>
<evidence type="ECO:0000256" key="7">
    <source>
        <dbReference type="ARBA" id="ARBA00022989"/>
    </source>
</evidence>
<proteinExistence type="inferred from homology"/>
<dbReference type="Pfam" id="PF02699">
    <property type="entry name" value="YajC"/>
    <property type="match status" value="1"/>
</dbReference>
<evidence type="ECO:0000256" key="8">
    <source>
        <dbReference type="ARBA" id="ARBA00023010"/>
    </source>
</evidence>
<keyword evidence="5 11" id="KW-0812">Transmembrane</keyword>
<keyword evidence="4" id="KW-1003">Cell membrane</keyword>
<evidence type="ECO:0000256" key="2">
    <source>
        <dbReference type="ARBA" id="ARBA00006742"/>
    </source>
</evidence>
<dbReference type="PANTHER" id="PTHR33909">
    <property type="entry name" value="SEC TRANSLOCON ACCESSORY COMPLEX SUBUNIT YAJC"/>
    <property type="match status" value="1"/>
</dbReference>
<keyword evidence="3" id="KW-0813">Transport</keyword>
<dbReference type="AlphaFoldDB" id="A0A931GJY9"/>
<evidence type="ECO:0000256" key="9">
    <source>
        <dbReference type="ARBA" id="ARBA00023136"/>
    </source>
</evidence>
<evidence type="ECO:0000256" key="10">
    <source>
        <dbReference type="SAM" id="MobiDB-lite"/>
    </source>
</evidence>
<keyword evidence="9 11" id="KW-0472">Membrane</keyword>
<keyword evidence="7 11" id="KW-1133">Transmembrane helix</keyword>
<comment type="similarity">
    <text evidence="2">Belongs to the YajC family.</text>
</comment>
<sequence>MGSDMIIAAEQGGSGAFNLLLLLAVPLVFYFLLIRPQSKRRKEQLQMQSALEPGARVLTTSGMYAEVVSVDDDGIELEISPGVRARFVKQAVMQVVKDDDVADEVEDDDPADDADLTEVAETKTDLKKGGDAETADAGSGDEDGPAAQGAGAGKGLKKSSD</sequence>
<evidence type="ECO:0000256" key="3">
    <source>
        <dbReference type="ARBA" id="ARBA00022448"/>
    </source>
</evidence>
<feature type="region of interest" description="Disordered" evidence="10">
    <location>
        <begin position="98"/>
        <end position="161"/>
    </location>
</feature>
<keyword evidence="13" id="KW-1185">Reference proteome</keyword>